<evidence type="ECO:0000256" key="1">
    <source>
        <dbReference type="ARBA" id="ARBA00004613"/>
    </source>
</evidence>
<evidence type="ECO:0000256" key="2">
    <source>
        <dbReference type="ARBA" id="ARBA00022525"/>
    </source>
</evidence>
<reference evidence="6" key="1">
    <citation type="submission" date="2020-07" db="EMBL/GenBank/DDBJ databases">
        <authorList>
            <person name="Lin J."/>
        </authorList>
    </citation>
    <scope>NUCLEOTIDE SEQUENCE</scope>
</reference>
<dbReference type="GO" id="GO:0005576">
    <property type="term" value="C:extracellular region"/>
    <property type="evidence" value="ECO:0007669"/>
    <property type="project" value="UniProtKB-SubCell"/>
</dbReference>
<sequence>MPSSSTPTASAAHPANLGDSSTSIVVLAHNQLGGCIPPSIGCMADTLNEIVLLDDGLAACVRPRSASSTASPSSTSASTSSRGPPVLPLRRRRPPVARRRAQPPYGRSPGGRLRAALFPVATPSIEFADEEDE</sequence>
<comment type="subcellular location">
    <subcellularLocation>
        <location evidence="1">Secreted</location>
    </subcellularLocation>
</comment>
<accession>A0A6V7Q039</accession>
<keyword evidence="4" id="KW-0677">Repeat</keyword>
<dbReference type="EMBL" id="LR862131">
    <property type="protein sequence ID" value="CAD1836512.1"/>
    <property type="molecule type" value="Genomic_DNA"/>
</dbReference>
<proteinExistence type="predicted"/>
<dbReference type="InterPro" id="IPR051582">
    <property type="entry name" value="LRR_extensin-like_regulator"/>
</dbReference>
<evidence type="ECO:0000313" key="6">
    <source>
        <dbReference type="EMBL" id="CAD1836512.1"/>
    </source>
</evidence>
<gene>
    <name evidence="6" type="ORF">CB5_LOCUS19723</name>
</gene>
<feature type="region of interest" description="Disordered" evidence="5">
    <location>
        <begin position="62"/>
        <end position="117"/>
    </location>
</feature>
<dbReference type="AlphaFoldDB" id="A0A6V7Q039"/>
<evidence type="ECO:0000256" key="5">
    <source>
        <dbReference type="SAM" id="MobiDB-lite"/>
    </source>
</evidence>
<organism evidence="6">
    <name type="scientific">Ananas comosus var. bracteatus</name>
    <name type="common">red pineapple</name>
    <dbReference type="NCBI Taxonomy" id="296719"/>
    <lineage>
        <taxon>Eukaryota</taxon>
        <taxon>Viridiplantae</taxon>
        <taxon>Streptophyta</taxon>
        <taxon>Embryophyta</taxon>
        <taxon>Tracheophyta</taxon>
        <taxon>Spermatophyta</taxon>
        <taxon>Magnoliopsida</taxon>
        <taxon>Liliopsida</taxon>
        <taxon>Poales</taxon>
        <taxon>Bromeliaceae</taxon>
        <taxon>Bromelioideae</taxon>
        <taxon>Ananas</taxon>
    </lineage>
</organism>
<name>A0A6V7Q039_ANACO</name>
<dbReference type="PANTHER" id="PTHR32093">
    <property type="entry name" value="LEUCINE-RICH REPEAT EXTENSIN-LIKE PROTEIN 3-RELATED"/>
    <property type="match status" value="1"/>
</dbReference>
<evidence type="ECO:0000256" key="3">
    <source>
        <dbReference type="ARBA" id="ARBA00022729"/>
    </source>
</evidence>
<evidence type="ECO:0000256" key="4">
    <source>
        <dbReference type="ARBA" id="ARBA00022737"/>
    </source>
</evidence>
<keyword evidence="3" id="KW-0732">Signal</keyword>
<protein>
    <submittedName>
        <fullName evidence="6">Uncharacterized protein</fullName>
    </submittedName>
</protein>
<dbReference type="PANTHER" id="PTHR32093:SF115">
    <property type="entry name" value="LEUCINE-RICH REPEAT EXTENSIN-LIKE PROTEIN 2"/>
    <property type="match status" value="1"/>
</dbReference>
<feature type="compositionally biased region" description="Basic residues" evidence="5">
    <location>
        <begin position="89"/>
        <end position="101"/>
    </location>
</feature>
<feature type="compositionally biased region" description="Low complexity" evidence="5">
    <location>
        <begin position="62"/>
        <end position="84"/>
    </location>
</feature>
<keyword evidence="2" id="KW-0964">Secreted</keyword>